<dbReference type="AlphaFoldDB" id="A0A369XF31"/>
<evidence type="ECO:0000313" key="2">
    <source>
        <dbReference type="Proteomes" id="UP000253831"/>
    </source>
</evidence>
<protein>
    <submittedName>
        <fullName evidence="1">Uncharacterized protein</fullName>
    </submittedName>
</protein>
<proteinExistence type="predicted"/>
<dbReference type="EMBL" id="QPGA01000112">
    <property type="protein sequence ID" value="RDE48711.1"/>
    <property type="molecule type" value="Genomic_DNA"/>
</dbReference>
<gene>
    <name evidence="1" type="ORF">DVS81_20615</name>
</gene>
<name>A0A369XF31_9PROT</name>
<dbReference type="Proteomes" id="UP000253831">
    <property type="component" value="Unassembled WGS sequence"/>
</dbReference>
<evidence type="ECO:0000313" key="1">
    <source>
        <dbReference type="EMBL" id="RDE48711.1"/>
    </source>
</evidence>
<organism evidence="1 2">
    <name type="scientific">Candidatus Accumulibacter meliphilus</name>
    <dbReference type="NCBI Taxonomy" id="2211374"/>
    <lineage>
        <taxon>Bacteria</taxon>
        <taxon>Pseudomonadati</taxon>
        <taxon>Pseudomonadota</taxon>
        <taxon>Betaproteobacteria</taxon>
        <taxon>Candidatus Accumulibacter</taxon>
    </lineage>
</organism>
<accession>A0A369XF31</accession>
<comment type="caution">
    <text evidence="1">The sequence shown here is derived from an EMBL/GenBank/DDBJ whole genome shotgun (WGS) entry which is preliminary data.</text>
</comment>
<reference evidence="1 2" key="1">
    <citation type="submission" date="2018-05" db="EMBL/GenBank/DDBJ databases">
        <title>Integrated omic analyses show evidence that a Ca. Accumulibacter phosphatis strain performs denitrification under micro-aerobic conditions.</title>
        <authorList>
            <person name="Camejo P.Y."/>
            <person name="Katherine M.D."/>
            <person name="Daniel N.R."/>
        </authorList>
    </citation>
    <scope>NUCLEOTIDE SEQUENCE [LARGE SCALE GENOMIC DNA]</scope>
    <source>
        <strain evidence="1">UW-LDO-IC</strain>
    </source>
</reference>
<sequence>MIENALAFSIEQRVHTGVAANYPEEHAMTAKTTRQTTVTDTNGRSRGVMSIQIEFSKSAPSIIIHDGKTFCATGKAGVNTRTGSAVVEAASDDDRARIWIARDATSIWED</sequence>